<dbReference type="Pfam" id="PF02365">
    <property type="entry name" value="NAM"/>
    <property type="match status" value="1"/>
</dbReference>
<dbReference type="GO" id="GO:0003677">
    <property type="term" value="F:DNA binding"/>
    <property type="evidence" value="ECO:0007669"/>
    <property type="project" value="UniProtKB-KW"/>
</dbReference>
<evidence type="ECO:0000256" key="5">
    <source>
        <dbReference type="SAM" id="MobiDB-lite"/>
    </source>
</evidence>
<dbReference type="InterPro" id="IPR036093">
    <property type="entry name" value="NAC_dom_sf"/>
</dbReference>
<reference evidence="7 8" key="1">
    <citation type="journal article" date="2019" name="Nat. Plants">
        <title>Genome sequencing of Musa balbisiana reveals subgenome evolution and function divergence in polyploid bananas.</title>
        <authorList>
            <person name="Yao X."/>
        </authorList>
    </citation>
    <scope>NUCLEOTIDE SEQUENCE [LARGE SCALE GENOMIC DNA]</scope>
    <source>
        <strain evidence="8">cv. DH-PKW</strain>
        <tissue evidence="7">Leaves</tissue>
    </source>
</reference>
<keyword evidence="2" id="KW-0238">DNA-binding</keyword>
<dbReference type="SUPFAM" id="SSF101941">
    <property type="entry name" value="NAC domain"/>
    <property type="match status" value="1"/>
</dbReference>
<protein>
    <recommendedName>
        <fullName evidence="6">NAC domain-containing protein</fullName>
    </recommendedName>
</protein>
<sequence length="273" mass="29761">MIHGKKLQFQIITTIHLYCHDPWEIITTIHLTAITACVRHLRWWRGGERVGQAGERGWYFYVPRDRKQGGGRLSRTTDRGLWKATGCDRPARSAADPKRLIGLKKTLVYYQGTAPRGTMADRVMNECRLARELTPTEDQLVLDSACGVVQDIPEGDVDEGAGAACGGHGGEDVGVSGFWLGGGLVAGVAGELPDVINGVTDPTTESDVKRSWRSLGERGEGGGSRSLLLQLLPKSEAHPAEERREVEADLCCCSCYPRATRIRLSQPSGVQPV</sequence>
<keyword evidence="3" id="KW-0804">Transcription</keyword>
<feature type="domain" description="NAC" evidence="6">
    <location>
        <begin position="1"/>
        <end position="151"/>
    </location>
</feature>
<evidence type="ECO:0000256" key="4">
    <source>
        <dbReference type="ARBA" id="ARBA00023242"/>
    </source>
</evidence>
<dbReference type="Proteomes" id="UP000317650">
    <property type="component" value="Chromosome 1"/>
</dbReference>
<dbReference type="InterPro" id="IPR003441">
    <property type="entry name" value="NAC-dom"/>
</dbReference>
<evidence type="ECO:0000313" key="8">
    <source>
        <dbReference type="Proteomes" id="UP000317650"/>
    </source>
</evidence>
<proteinExistence type="predicted"/>
<dbReference type="STRING" id="52838.A0A4S8JQ13"/>
<evidence type="ECO:0000259" key="6">
    <source>
        <dbReference type="PROSITE" id="PS51005"/>
    </source>
</evidence>
<gene>
    <name evidence="7" type="ORF">C4D60_Mb01t21030</name>
</gene>
<dbReference type="AlphaFoldDB" id="A0A4S8JQ13"/>
<organism evidence="7 8">
    <name type="scientific">Musa balbisiana</name>
    <name type="common">Banana</name>
    <dbReference type="NCBI Taxonomy" id="52838"/>
    <lineage>
        <taxon>Eukaryota</taxon>
        <taxon>Viridiplantae</taxon>
        <taxon>Streptophyta</taxon>
        <taxon>Embryophyta</taxon>
        <taxon>Tracheophyta</taxon>
        <taxon>Spermatophyta</taxon>
        <taxon>Magnoliopsida</taxon>
        <taxon>Liliopsida</taxon>
        <taxon>Zingiberales</taxon>
        <taxon>Musaceae</taxon>
        <taxon>Musa</taxon>
    </lineage>
</organism>
<evidence type="ECO:0000256" key="2">
    <source>
        <dbReference type="ARBA" id="ARBA00023125"/>
    </source>
</evidence>
<dbReference type="EMBL" id="PYDT01000004">
    <property type="protein sequence ID" value="THU63929.1"/>
    <property type="molecule type" value="Genomic_DNA"/>
</dbReference>
<evidence type="ECO:0000256" key="1">
    <source>
        <dbReference type="ARBA" id="ARBA00023015"/>
    </source>
</evidence>
<dbReference type="PANTHER" id="PTHR31744:SF79">
    <property type="entry name" value="NAC DOMAIN-CONTAINING PROTEIN"/>
    <property type="match status" value="1"/>
</dbReference>
<keyword evidence="8" id="KW-1185">Reference proteome</keyword>
<keyword evidence="4" id="KW-0539">Nucleus</keyword>
<feature type="compositionally biased region" description="Basic and acidic residues" evidence="5">
    <location>
        <begin position="206"/>
        <end position="220"/>
    </location>
</feature>
<name>A0A4S8JQ13_MUSBA</name>
<dbReference type="GO" id="GO:0006355">
    <property type="term" value="P:regulation of DNA-templated transcription"/>
    <property type="evidence" value="ECO:0007669"/>
    <property type="project" value="InterPro"/>
</dbReference>
<accession>A0A4S8JQ13</accession>
<feature type="region of interest" description="Disordered" evidence="5">
    <location>
        <begin position="200"/>
        <end position="223"/>
    </location>
</feature>
<keyword evidence="1" id="KW-0805">Transcription regulation</keyword>
<comment type="caution">
    <text evidence="7">The sequence shown here is derived from an EMBL/GenBank/DDBJ whole genome shotgun (WGS) entry which is preliminary data.</text>
</comment>
<dbReference type="PANTHER" id="PTHR31744">
    <property type="entry name" value="PROTEIN CUP-SHAPED COTYLEDON 2-RELATED"/>
    <property type="match status" value="1"/>
</dbReference>
<dbReference type="Gene3D" id="2.170.150.80">
    <property type="entry name" value="NAC domain"/>
    <property type="match status" value="1"/>
</dbReference>
<evidence type="ECO:0000256" key="3">
    <source>
        <dbReference type="ARBA" id="ARBA00023163"/>
    </source>
</evidence>
<evidence type="ECO:0000313" key="7">
    <source>
        <dbReference type="EMBL" id="THU63929.1"/>
    </source>
</evidence>
<dbReference type="PROSITE" id="PS51005">
    <property type="entry name" value="NAC"/>
    <property type="match status" value="1"/>
</dbReference>